<dbReference type="Pfam" id="PF01636">
    <property type="entry name" value="APH"/>
    <property type="match status" value="1"/>
</dbReference>
<proteinExistence type="predicted"/>
<evidence type="ECO:0000259" key="1">
    <source>
        <dbReference type="Pfam" id="PF01636"/>
    </source>
</evidence>
<dbReference type="GO" id="GO:0016740">
    <property type="term" value="F:transferase activity"/>
    <property type="evidence" value="ECO:0007669"/>
    <property type="project" value="UniProtKB-KW"/>
</dbReference>
<dbReference type="EMBL" id="SZZH01000001">
    <property type="protein sequence ID" value="TKV62041.1"/>
    <property type="molecule type" value="Genomic_DNA"/>
</dbReference>
<dbReference type="AlphaFoldDB" id="A0A4U6QNK4"/>
<reference evidence="2 3" key="1">
    <citation type="submission" date="2019-05" db="EMBL/GenBank/DDBJ databases">
        <title>Nakamurella sp. N5BH11, whole genome shotgun sequence.</title>
        <authorList>
            <person name="Tuo L."/>
        </authorList>
    </citation>
    <scope>NUCLEOTIDE SEQUENCE [LARGE SCALE GENOMIC DNA]</scope>
    <source>
        <strain evidence="2 3">N5BH11</strain>
    </source>
</reference>
<evidence type="ECO:0000313" key="2">
    <source>
        <dbReference type="EMBL" id="TKV62041.1"/>
    </source>
</evidence>
<accession>A0A4U6QNK4</accession>
<gene>
    <name evidence="2" type="ORF">FDO65_00385</name>
</gene>
<dbReference type="SUPFAM" id="SSF56112">
    <property type="entry name" value="Protein kinase-like (PK-like)"/>
    <property type="match status" value="1"/>
</dbReference>
<name>A0A4U6QNK4_9ACTN</name>
<dbReference type="OrthoDB" id="236897at2"/>
<comment type="caution">
    <text evidence="2">The sequence shown here is derived from an EMBL/GenBank/DDBJ whole genome shotgun (WGS) entry which is preliminary data.</text>
</comment>
<dbReference type="InterPro" id="IPR002575">
    <property type="entry name" value="Aminoglycoside_PTrfase"/>
</dbReference>
<dbReference type="InterPro" id="IPR011009">
    <property type="entry name" value="Kinase-like_dom_sf"/>
</dbReference>
<dbReference type="Gene3D" id="3.90.1200.10">
    <property type="match status" value="1"/>
</dbReference>
<keyword evidence="2" id="KW-0808">Transferase</keyword>
<evidence type="ECO:0000313" key="3">
    <source>
        <dbReference type="Proteomes" id="UP000306985"/>
    </source>
</evidence>
<dbReference type="Proteomes" id="UP000306985">
    <property type="component" value="Unassembled WGS sequence"/>
</dbReference>
<organism evidence="2 3">
    <name type="scientific">Nakamurella flava</name>
    <dbReference type="NCBI Taxonomy" id="2576308"/>
    <lineage>
        <taxon>Bacteria</taxon>
        <taxon>Bacillati</taxon>
        <taxon>Actinomycetota</taxon>
        <taxon>Actinomycetes</taxon>
        <taxon>Nakamurellales</taxon>
        <taxon>Nakamurellaceae</taxon>
        <taxon>Nakamurella</taxon>
    </lineage>
</organism>
<protein>
    <submittedName>
        <fullName evidence="2">Aminoglycoside phosphotransferase family protein</fullName>
    </submittedName>
</protein>
<keyword evidence="3" id="KW-1185">Reference proteome</keyword>
<feature type="domain" description="Aminoglycoside phosphotransferase" evidence="1">
    <location>
        <begin position="92"/>
        <end position="151"/>
    </location>
</feature>
<sequence>MGGAARVGATVLRPSGPWSPTVQRLLRHLRNAGLDWVPAPLGVDEHGRDVTSFLPGTVPSYPLPSWIWSDEILVAVATRLGQLHRASASFAVDDAIWRLPTHQPAEVICHNDFAPYNTVFTDRRVTGVIDWDTASPGPRIWDVAYLAYRWVPLTDLVPDGDPSDSVPERARRLRLLTDVYGHGVHPAAVVATAVDRIQELAAFTLGRADAGHPDLHAHVAAYRRDLRWMTTHADKLASPATV</sequence>